<protein>
    <submittedName>
        <fullName evidence="2">PAS domain S-box</fullName>
    </submittedName>
</protein>
<dbReference type="InterPro" id="IPR013655">
    <property type="entry name" value="PAS_fold_3"/>
</dbReference>
<evidence type="ECO:0000313" key="3">
    <source>
        <dbReference type="Proteomes" id="UP000051634"/>
    </source>
</evidence>
<dbReference type="Gene3D" id="3.30.450.20">
    <property type="entry name" value="PAS domain"/>
    <property type="match status" value="1"/>
</dbReference>
<dbReference type="Pfam" id="PF08447">
    <property type="entry name" value="PAS_3"/>
    <property type="match status" value="1"/>
</dbReference>
<accession>A0A0T5YUE5</accession>
<sequence length="172" mass="20113">MKNKIQPINKERKLKEEDFIVSKTDPSGRITYTNRIFMQIAGYSEAELLGQQQNIIRHPDMPRGIFQLLWDTLKQGREFFGYVKNMSRDGSFYWVFANITPTLNPSGKLVGYYSVRRRPKEESVRLIEPIYAEMLAVEQRTGARQAIQASTQLLQAKLTDYRSDYEHFVLEI</sequence>
<proteinExistence type="predicted"/>
<dbReference type="SUPFAM" id="SSF55785">
    <property type="entry name" value="PYP-like sensor domain (PAS domain)"/>
    <property type="match status" value="1"/>
</dbReference>
<dbReference type="OrthoDB" id="5675566at2"/>
<evidence type="ECO:0000259" key="1">
    <source>
        <dbReference type="PROSITE" id="PS50112"/>
    </source>
</evidence>
<name>A0A0T5YUE5_9GAMM</name>
<dbReference type="NCBIfam" id="TIGR00229">
    <property type="entry name" value="sensory_box"/>
    <property type="match status" value="1"/>
</dbReference>
<dbReference type="InterPro" id="IPR000014">
    <property type="entry name" value="PAS"/>
</dbReference>
<dbReference type="CDD" id="cd00130">
    <property type="entry name" value="PAS"/>
    <property type="match status" value="1"/>
</dbReference>
<evidence type="ECO:0000313" key="2">
    <source>
        <dbReference type="EMBL" id="KRT54172.1"/>
    </source>
</evidence>
<keyword evidence="3" id="KW-1185">Reference proteome</keyword>
<gene>
    <name evidence="2" type="ORF">Ga0074115_10369</name>
</gene>
<organism evidence="2 3">
    <name type="scientific">endosymbiont of Ridgeia piscesae</name>
    <dbReference type="NCBI Taxonomy" id="54398"/>
    <lineage>
        <taxon>Bacteria</taxon>
        <taxon>Pseudomonadati</taxon>
        <taxon>Pseudomonadota</taxon>
        <taxon>Gammaproteobacteria</taxon>
        <taxon>sulfur-oxidizing symbionts</taxon>
    </lineage>
</organism>
<comment type="caution">
    <text evidence="2">The sequence shown here is derived from an EMBL/GenBank/DDBJ whole genome shotgun (WGS) entry which is preliminary data.</text>
</comment>
<dbReference type="EMBL" id="LDXT01000093">
    <property type="protein sequence ID" value="KRT54172.1"/>
    <property type="molecule type" value="Genomic_DNA"/>
</dbReference>
<dbReference type="PROSITE" id="PS50112">
    <property type="entry name" value="PAS"/>
    <property type="match status" value="1"/>
</dbReference>
<dbReference type="Proteomes" id="UP000051634">
    <property type="component" value="Unassembled WGS sequence"/>
</dbReference>
<dbReference type="RefSeq" id="WP_060528201.1">
    <property type="nucleotide sequence ID" value="NZ_KQ557118.1"/>
</dbReference>
<dbReference type="InterPro" id="IPR035965">
    <property type="entry name" value="PAS-like_dom_sf"/>
</dbReference>
<feature type="domain" description="PAS" evidence="1">
    <location>
        <begin position="25"/>
        <end position="76"/>
    </location>
</feature>
<reference evidence="2 3" key="1">
    <citation type="submission" date="2015-11" db="EMBL/GenBank/DDBJ databases">
        <title>The genome of Candidatus Endoriftia persephone in Ridgeia piscesae and population structure of the North Eastern Pacific vestimentiferan symbionts.</title>
        <authorList>
            <person name="Perez M."/>
            <person name="Juniper K.S."/>
        </authorList>
    </citation>
    <scope>NUCLEOTIDE SEQUENCE [LARGE SCALE GENOMIC DNA]</scope>
    <source>
        <strain evidence="2">Ind11</strain>
    </source>
</reference>
<dbReference type="AlphaFoldDB" id="A0A0T5YUE5"/>